<accession>A0A3E0VD98</accession>
<dbReference type="NCBIfam" id="NF009888">
    <property type="entry name" value="PRK13348.1"/>
    <property type="match status" value="1"/>
</dbReference>
<dbReference type="SUPFAM" id="SSF53850">
    <property type="entry name" value="Periplasmic binding protein-like II"/>
    <property type="match status" value="1"/>
</dbReference>
<protein>
    <submittedName>
        <fullName evidence="7">Transcriptional regulator ArgP</fullName>
    </submittedName>
</protein>
<keyword evidence="4" id="KW-0010">Activator</keyword>
<keyword evidence="2" id="KW-0805">Transcription regulation</keyword>
<dbReference type="SUPFAM" id="SSF46785">
    <property type="entry name" value="Winged helix' DNA-binding domain"/>
    <property type="match status" value="1"/>
</dbReference>
<dbReference type="OrthoDB" id="3252676at2"/>
<dbReference type="PANTHER" id="PTHR30579">
    <property type="entry name" value="TRANSCRIPTIONAL REGULATOR"/>
    <property type="match status" value="1"/>
</dbReference>
<evidence type="ECO:0000259" key="6">
    <source>
        <dbReference type="PROSITE" id="PS50931"/>
    </source>
</evidence>
<proteinExistence type="inferred from homology"/>
<dbReference type="NCBIfam" id="TIGR03298">
    <property type="entry name" value="argP"/>
    <property type="match status" value="1"/>
</dbReference>
<comment type="caution">
    <text evidence="7">The sequence shown here is derived from an EMBL/GenBank/DDBJ whole genome shotgun (WGS) entry which is preliminary data.</text>
</comment>
<dbReference type="InterPro" id="IPR005119">
    <property type="entry name" value="LysR_subst-bd"/>
</dbReference>
<evidence type="ECO:0000313" key="7">
    <source>
        <dbReference type="EMBL" id="RFA07448.1"/>
    </source>
</evidence>
<dbReference type="EMBL" id="NBXA01000026">
    <property type="protein sequence ID" value="RFA07448.1"/>
    <property type="molecule type" value="Genomic_DNA"/>
</dbReference>
<dbReference type="InterPro" id="IPR036390">
    <property type="entry name" value="WH_DNA-bd_sf"/>
</dbReference>
<evidence type="ECO:0000256" key="4">
    <source>
        <dbReference type="ARBA" id="ARBA00023159"/>
    </source>
</evidence>
<gene>
    <name evidence="7" type="ORF">B7R21_14725</name>
</gene>
<evidence type="ECO:0000313" key="8">
    <source>
        <dbReference type="Proteomes" id="UP000256709"/>
    </source>
</evidence>
<evidence type="ECO:0000256" key="3">
    <source>
        <dbReference type="ARBA" id="ARBA00023125"/>
    </source>
</evidence>
<dbReference type="GO" id="GO:0003700">
    <property type="term" value="F:DNA-binding transcription factor activity"/>
    <property type="evidence" value="ECO:0007669"/>
    <property type="project" value="InterPro"/>
</dbReference>
<evidence type="ECO:0000256" key="2">
    <source>
        <dbReference type="ARBA" id="ARBA00023015"/>
    </source>
</evidence>
<keyword evidence="5" id="KW-0804">Transcription</keyword>
<sequence length="304" mass="32722">MNGFAREQLATLIVLVDEGTFEAAAARLHITASAVSQRVKAMEQRAGQILVERSNPVRPTSAGDVVLRLARQVQLVEAEALAELGQAGAGPGAKWPVIPVAVNADSLATWFLPALAEAAGRLDVVFDVRRDDQGYTTAMLRSGSVMAAVTSNPEPVQGCSVTPLGVMRYRAVASPSYIGRWRGVAGELASWLPTAPHIDFDRRDELQSGFLRQLVPDDRAGAAPRHFVPTSADFARSIVAGLGWGMLPEQQCEAELTRGDLVELAPRRPTDVPLFWQRWNLESTLLDALTVAVRRAAASSLRPG</sequence>
<dbReference type="InterPro" id="IPR017685">
    <property type="entry name" value="ArgP"/>
</dbReference>
<evidence type="ECO:0000256" key="5">
    <source>
        <dbReference type="ARBA" id="ARBA00023163"/>
    </source>
</evidence>
<organism evidence="7 8">
    <name type="scientific">Subtercola boreus</name>
    <dbReference type="NCBI Taxonomy" id="120213"/>
    <lineage>
        <taxon>Bacteria</taxon>
        <taxon>Bacillati</taxon>
        <taxon>Actinomycetota</taxon>
        <taxon>Actinomycetes</taxon>
        <taxon>Micrococcales</taxon>
        <taxon>Microbacteriaceae</taxon>
        <taxon>Subtercola</taxon>
    </lineage>
</organism>
<dbReference type="InterPro" id="IPR050176">
    <property type="entry name" value="LTTR"/>
</dbReference>
<evidence type="ECO:0000256" key="1">
    <source>
        <dbReference type="ARBA" id="ARBA00009437"/>
    </source>
</evidence>
<dbReference type="GO" id="GO:0003677">
    <property type="term" value="F:DNA binding"/>
    <property type="evidence" value="ECO:0007669"/>
    <property type="project" value="UniProtKB-KW"/>
</dbReference>
<reference evidence="7 8" key="1">
    <citation type="submission" date="2017-04" db="EMBL/GenBank/DDBJ databases">
        <title>Comparative genome analysis of Subtercola boreus.</title>
        <authorList>
            <person name="Cho Y.-J."/>
            <person name="Cho A."/>
            <person name="Kim O.-S."/>
            <person name="Lee J.-I."/>
        </authorList>
    </citation>
    <scope>NUCLEOTIDE SEQUENCE [LARGE SCALE GENOMIC DNA]</scope>
    <source>
        <strain evidence="7 8">P27444</strain>
    </source>
</reference>
<dbReference type="InterPro" id="IPR036388">
    <property type="entry name" value="WH-like_DNA-bd_sf"/>
</dbReference>
<dbReference type="PROSITE" id="PS50931">
    <property type="entry name" value="HTH_LYSR"/>
    <property type="match status" value="1"/>
</dbReference>
<dbReference type="Gene3D" id="1.10.10.10">
    <property type="entry name" value="Winged helix-like DNA-binding domain superfamily/Winged helix DNA-binding domain"/>
    <property type="match status" value="1"/>
</dbReference>
<dbReference type="PANTHER" id="PTHR30579:SF2">
    <property type="entry name" value="HTH-TYPE TRANSCRIPTIONAL REGULATOR ARGP"/>
    <property type="match status" value="1"/>
</dbReference>
<dbReference type="Proteomes" id="UP000256709">
    <property type="component" value="Unassembled WGS sequence"/>
</dbReference>
<dbReference type="Gene3D" id="3.40.190.290">
    <property type="match status" value="1"/>
</dbReference>
<name>A0A3E0VD98_9MICO</name>
<comment type="similarity">
    <text evidence="1">Belongs to the LysR transcriptional regulatory family.</text>
</comment>
<dbReference type="RefSeq" id="WP_116283988.1">
    <property type="nucleotide sequence ID" value="NZ_NBXA01000026.1"/>
</dbReference>
<dbReference type="AlphaFoldDB" id="A0A3E0VD98"/>
<dbReference type="Pfam" id="PF03466">
    <property type="entry name" value="LysR_substrate"/>
    <property type="match status" value="1"/>
</dbReference>
<dbReference type="Pfam" id="PF00126">
    <property type="entry name" value="HTH_1"/>
    <property type="match status" value="1"/>
</dbReference>
<dbReference type="InterPro" id="IPR000847">
    <property type="entry name" value="LysR_HTH_N"/>
</dbReference>
<feature type="domain" description="HTH lysR-type" evidence="6">
    <location>
        <begin position="8"/>
        <end position="60"/>
    </location>
</feature>
<keyword evidence="3" id="KW-0238">DNA-binding</keyword>
<dbReference type="NCBIfam" id="NF002964">
    <property type="entry name" value="PRK03635.1"/>
    <property type="match status" value="1"/>
</dbReference>